<dbReference type="GO" id="GO:0009396">
    <property type="term" value="P:folic acid-containing compound biosynthetic process"/>
    <property type="evidence" value="ECO:0007669"/>
    <property type="project" value="InterPro"/>
</dbReference>
<dbReference type="Pfam" id="PF00425">
    <property type="entry name" value="Chorismate_bind"/>
    <property type="match status" value="1"/>
</dbReference>
<dbReference type="Gene3D" id="3.20.10.10">
    <property type="entry name" value="D-amino Acid Aminotransferase, subunit A, domain 2"/>
    <property type="match status" value="1"/>
</dbReference>
<dbReference type="Gene3D" id="3.30.470.10">
    <property type="match status" value="1"/>
</dbReference>
<proteinExistence type="predicted"/>
<keyword evidence="2" id="KW-0808">Transferase</keyword>
<dbReference type="InterPro" id="IPR005801">
    <property type="entry name" value="ADC_synthase"/>
</dbReference>
<feature type="domain" description="Chorismate-utilising enzyme C-terminal" evidence="1">
    <location>
        <begin position="94"/>
        <end position="347"/>
    </location>
</feature>
<dbReference type="EMBL" id="DVIU01000207">
    <property type="protein sequence ID" value="HIS37044.1"/>
    <property type="molecule type" value="Genomic_DNA"/>
</dbReference>
<reference evidence="2" key="1">
    <citation type="submission" date="2020-10" db="EMBL/GenBank/DDBJ databases">
        <authorList>
            <person name="Gilroy R."/>
        </authorList>
    </citation>
    <scope>NUCLEOTIDE SEQUENCE</scope>
    <source>
        <strain evidence="2">6276</strain>
    </source>
</reference>
<dbReference type="Proteomes" id="UP000823928">
    <property type="component" value="Unassembled WGS sequence"/>
</dbReference>
<dbReference type="EC" id="2.6.1.85" evidence="2"/>
<dbReference type="AlphaFoldDB" id="A0A9D1F0D8"/>
<evidence type="ECO:0000259" key="1">
    <source>
        <dbReference type="Pfam" id="PF00425"/>
    </source>
</evidence>
<dbReference type="InterPro" id="IPR015890">
    <property type="entry name" value="Chorismate_C"/>
</dbReference>
<dbReference type="PANTHER" id="PTHR11236">
    <property type="entry name" value="AMINOBENZOATE/ANTHRANILATE SYNTHASE"/>
    <property type="match status" value="1"/>
</dbReference>
<sequence>MIIYSDRLFENPLEIIKAFDGQELPECFQKIEKLREKYYLAGYVRYEAKDAFLGKDIKSDVPLLYFEVFDRYKDFEFFCNGKPDFKALPAISYAEYSSALRQIKNEIAAGNTYEVNYTYDWNVDYTGDELFFYKYLRQNQKTPYNAFFSNKYETVMSFSPELFFEIDGRHILTKPMKGTVKRGETLEKDRENIAFLKNDIKNRAENVMIVDLLRNDLGRIAKTGSVKVSRLFDIETHKTLHQMTSQIEAELLDNVSLYDIFKAIFPCGSITGAPKISTMNIIDRIEQGRRNVYCGAIGFLSPQKNVFSVPIRILQKTKNQVTYKFRTGGAIVWDSDIKEEWEETFVKAAFLKQEFSLIETIKVQNRAMFLKEEHLKRLKESAEKLGFKFNKELYTIEPEQDGIMRIILHKNGEYGIQYKPYSRTTVNQIELSERILDSNNEFLRHKTTYKPWYEESYKKIQREEIYDEIFFNERGELCEGARTNILLEIDGKFYTPPLSSGLLNGILRQNLFDSGVCEERILYKSDLLNAGNIYCINSVRGIKRVEL</sequence>
<dbReference type="InterPro" id="IPR043132">
    <property type="entry name" value="BCAT-like_C"/>
</dbReference>
<evidence type="ECO:0000313" key="2">
    <source>
        <dbReference type="EMBL" id="HIS37044.1"/>
    </source>
</evidence>
<dbReference type="InterPro" id="IPR001544">
    <property type="entry name" value="Aminotrans_IV"/>
</dbReference>
<dbReference type="SUPFAM" id="SSF56752">
    <property type="entry name" value="D-aminoacid aminotransferase-like PLP-dependent enzymes"/>
    <property type="match status" value="1"/>
</dbReference>
<dbReference type="PANTHER" id="PTHR11236:SF50">
    <property type="entry name" value="AMINODEOXYCHORISMATE SYNTHASE COMPONENT 1"/>
    <property type="match status" value="1"/>
</dbReference>
<gene>
    <name evidence="2" type="primary">pabB</name>
    <name evidence="2" type="ORF">IAC10_10530</name>
</gene>
<protein>
    <submittedName>
        <fullName evidence="2">Aminodeoxychorismate synthase component I</fullName>
        <ecNumber evidence="2">2.6.1.85</ecNumber>
    </submittedName>
</protein>
<dbReference type="GO" id="GO:0046820">
    <property type="term" value="F:4-amino-4-deoxychorismate synthase activity"/>
    <property type="evidence" value="ECO:0007669"/>
    <property type="project" value="UniProtKB-EC"/>
</dbReference>
<dbReference type="Gene3D" id="3.60.120.10">
    <property type="entry name" value="Anthranilate synthase"/>
    <property type="match status" value="1"/>
</dbReference>
<dbReference type="SUPFAM" id="SSF56322">
    <property type="entry name" value="ADC synthase"/>
    <property type="match status" value="1"/>
</dbReference>
<dbReference type="GO" id="GO:0000162">
    <property type="term" value="P:L-tryptophan biosynthetic process"/>
    <property type="evidence" value="ECO:0007669"/>
    <property type="project" value="TreeGrafter"/>
</dbReference>
<organism evidence="2 3">
    <name type="scientific">Candidatus Scatousia excrementigallinarum</name>
    <dbReference type="NCBI Taxonomy" id="2840935"/>
    <lineage>
        <taxon>Bacteria</taxon>
        <taxon>Candidatus Scatousia</taxon>
    </lineage>
</organism>
<dbReference type="InterPro" id="IPR005802">
    <property type="entry name" value="ADC_synth_comp_1"/>
</dbReference>
<reference evidence="2" key="2">
    <citation type="journal article" date="2021" name="PeerJ">
        <title>Extensive microbial diversity within the chicken gut microbiome revealed by metagenomics and culture.</title>
        <authorList>
            <person name="Gilroy R."/>
            <person name="Ravi A."/>
            <person name="Getino M."/>
            <person name="Pursley I."/>
            <person name="Horton D.L."/>
            <person name="Alikhan N.F."/>
            <person name="Baker D."/>
            <person name="Gharbi K."/>
            <person name="Hall N."/>
            <person name="Watson M."/>
            <person name="Adriaenssens E.M."/>
            <person name="Foster-Nyarko E."/>
            <person name="Jarju S."/>
            <person name="Secka A."/>
            <person name="Antonio M."/>
            <person name="Oren A."/>
            <person name="Chaudhuri R.R."/>
            <person name="La Ragione R."/>
            <person name="Hildebrand F."/>
            <person name="Pallen M.J."/>
        </authorList>
    </citation>
    <scope>NUCLEOTIDE SEQUENCE</scope>
    <source>
        <strain evidence="2">6276</strain>
    </source>
</reference>
<keyword evidence="2" id="KW-0032">Aminotransferase</keyword>
<dbReference type="InterPro" id="IPR019999">
    <property type="entry name" value="Anth_synth_I-like"/>
</dbReference>
<name>A0A9D1F0D8_9BACT</name>
<comment type="caution">
    <text evidence="2">The sequence shown here is derived from an EMBL/GenBank/DDBJ whole genome shotgun (WGS) entry which is preliminary data.</text>
</comment>
<accession>A0A9D1F0D8</accession>
<dbReference type="InterPro" id="IPR043131">
    <property type="entry name" value="BCAT-like_N"/>
</dbReference>
<dbReference type="NCBIfam" id="TIGR00553">
    <property type="entry name" value="pabB"/>
    <property type="match status" value="1"/>
</dbReference>
<dbReference type="InterPro" id="IPR036038">
    <property type="entry name" value="Aminotransferase-like"/>
</dbReference>
<dbReference type="PRINTS" id="PR00095">
    <property type="entry name" value="ANTSNTHASEI"/>
</dbReference>
<evidence type="ECO:0000313" key="3">
    <source>
        <dbReference type="Proteomes" id="UP000823928"/>
    </source>
</evidence>
<dbReference type="Pfam" id="PF01063">
    <property type="entry name" value="Aminotran_4"/>
    <property type="match status" value="1"/>
</dbReference>